<dbReference type="SUPFAM" id="SSF53474">
    <property type="entry name" value="alpha/beta-Hydrolases"/>
    <property type="match status" value="1"/>
</dbReference>
<organism evidence="3 4">
    <name type="scientific">Actinomadura litoris</name>
    <dbReference type="NCBI Taxonomy" id="2678616"/>
    <lineage>
        <taxon>Bacteria</taxon>
        <taxon>Bacillati</taxon>
        <taxon>Actinomycetota</taxon>
        <taxon>Actinomycetes</taxon>
        <taxon>Streptosporangiales</taxon>
        <taxon>Thermomonosporaceae</taxon>
        <taxon>Actinomadura</taxon>
    </lineage>
</organism>
<name>A0A7K1L1G7_9ACTN</name>
<gene>
    <name evidence="3" type="ORF">GNZ18_16995</name>
</gene>
<dbReference type="EMBL" id="WOFH01000005">
    <property type="protein sequence ID" value="MUN38290.1"/>
    <property type="molecule type" value="Genomic_DNA"/>
</dbReference>
<sequence>MLAPVLAAPAQAAQGIAWRACADAEFAGLQCGTMRVPVEWSTPRGAQIELALVRRAAGDPARRQGTLVLNNGAGRSAIEQLRLAMRSGFPELAGAMTQRFDIVAIDPRGVGHSAPVRCAVPMKGEGVTHFPQDRGAFRRLAEHNRGFGEDCLRRNGPLVANVDSVSAARDFEALRVKLGERQLNWYGIMHSTLLGRTYAALFPGRLRTLNADTALDDTVSPLDQALNEASAAEDSFDRFAAWCGTDDRCALKGHDVGAEYDALVARADREPIPVEDGRPLTGEDIREATQESLDLKGFFWPRLAGAIAKARGGDASGFATAADRTLDRVQEQVGGCLDTHRQIRTFKQAERAQKALKARSPHLGGAVSGWAKLIGCVGWPVPAKPARAGGRVPQGPKALVVQSTHQAHAPHSAGRAFAGQLPGSVVLSREGDDYSMFLSSACVRDATNQYLTDLVLPAPGTVCTD</sequence>
<feature type="domain" description="Peptidase S33 tripeptidyl aminopeptidase-like C-terminal" evidence="2">
    <location>
        <begin position="373"/>
        <end position="463"/>
    </location>
</feature>
<reference evidence="3 4" key="1">
    <citation type="submission" date="2019-11" db="EMBL/GenBank/DDBJ databases">
        <authorList>
            <person name="Cao P."/>
        </authorList>
    </citation>
    <scope>NUCLEOTIDE SEQUENCE [LARGE SCALE GENOMIC DNA]</scope>
    <source>
        <strain evidence="3 4">NEAU-AAG5</strain>
    </source>
</reference>
<dbReference type="Pfam" id="PF08386">
    <property type="entry name" value="Abhydrolase_4"/>
    <property type="match status" value="1"/>
</dbReference>
<dbReference type="AlphaFoldDB" id="A0A7K1L1G7"/>
<dbReference type="RefSeq" id="WP_156217405.1">
    <property type="nucleotide sequence ID" value="NZ_WOFH01000005.1"/>
</dbReference>
<feature type="domain" description="AB hydrolase-1" evidence="1">
    <location>
        <begin position="90"/>
        <end position="251"/>
    </location>
</feature>
<evidence type="ECO:0000259" key="2">
    <source>
        <dbReference type="Pfam" id="PF08386"/>
    </source>
</evidence>
<dbReference type="Proteomes" id="UP000432015">
    <property type="component" value="Unassembled WGS sequence"/>
</dbReference>
<comment type="caution">
    <text evidence="3">The sequence shown here is derived from an EMBL/GenBank/DDBJ whole genome shotgun (WGS) entry which is preliminary data.</text>
</comment>
<evidence type="ECO:0000313" key="4">
    <source>
        <dbReference type="Proteomes" id="UP000432015"/>
    </source>
</evidence>
<keyword evidence="3" id="KW-0378">Hydrolase</keyword>
<evidence type="ECO:0000259" key="1">
    <source>
        <dbReference type="Pfam" id="PF00561"/>
    </source>
</evidence>
<protein>
    <submittedName>
        <fullName evidence="3">Alpha/beta fold hydrolase</fullName>
    </submittedName>
</protein>
<accession>A0A7K1L1G7</accession>
<dbReference type="InterPro" id="IPR029058">
    <property type="entry name" value="AB_hydrolase_fold"/>
</dbReference>
<proteinExistence type="predicted"/>
<keyword evidence="4" id="KW-1185">Reference proteome</keyword>
<dbReference type="InterPro" id="IPR000073">
    <property type="entry name" value="AB_hydrolase_1"/>
</dbReference>
<dbReference type="GO" id="GO:0016787">
    <property type="term" value="F:hydrolase activity"/>
    <property type="evidence" value="ECO:0007669"/>
    <property type="project" value="UniProtKB-KW"/>
</dbReference>
<dbReference type="InterPro" id="IPR013595">
    <property type="entry name" value="Pept_S33_TAP-like_C"/>
</dbReference>
<evidence type="ECO:0000313" key="3">
    <source>
        <dbReference type="EMBL" id="MUN38290.1"/>
    </source>
</evidence>
<dbReference type="Pfam" id="PF00561">
    <property type="entry name" value="Abhydrolase_1"/>
    <property type="match status" value="1"/>
</dbReference>
<dbReference type="Gene3D" id="3.40.50.1820">
    <property type="entry name" value="alpha/beta hydrolase"/>
    <property type="match status" value="1"/>
</dbReference>